<keyword evidence="3 6" id="KW-1133">Transmembrane helix</keyword>
<dbReference type="Bgee" id="ENSSSCG00000012746">
    <property type="expression patterns" value="Expressed in Ammon's horn and 45 other cell types or tissues"/>
</dbReference>
<organism evidence="8 9">
    <name type="scientific">Sus scrofa</name>
    <name type="common">Pig</name>
    <dbReference type="NCBI Taxonomy" id="9823"/>
    <lineage>
        <taxon>Eukaryota</taxon>
        <taxon>Metazoa</taxon>
        <taxon>Chordata</taxon>
        <taxon>Craniata</taxon>
        <taxon>Vertebrata</taxon>
        <taxon>Euteleostomi</taxon>
        <taxon>Mammalia</taxon>
        <taxon>Eutheria</taxon>
        <taxon>Laurasiatheria</taxon>
        <taxon>Artiodactyla</taxon>
        <taxon>Suina</taxon>
        <taxon>Suidae</taxon>
        <taxon>Sus</taxon>
    </lineage>
</organism>
<evidence type="ECO:0000256" key="6">
    <source>
        <dbReference type="HAMAP-Rule" id="MF_03058"/>
    </source>
</evidence>
<evidence type="ECO:0000313" key="10">
    <source>
        <dbReference type="VGNC" id="VGNC:104091"/>
    </source>
</evidence>
<dbReference type="ExpressionAtlas" id="A0A287A012">
    <property type="expression patterns" value="baseline and differential"/>
</dbReference>
<name>A0A287A012_PIG</name>
<dbReference type="InParanoid" id="A0A287A012"/>
<keyword evidence="11" id="KW-1267">Proteomics identification</keyword>
<evidence type="ECO:0000256" key="7">
    <source>
        <dbReference type="SAM" id="MobiDB-lite"/>
    </source>
</evidence>
<dbReference type="PANTHER" id="PTHR31792">
    <property type="entry name" value="VACUOLAR ATPASE ASSEMBLY INTEGRAL MEMBRANE PROTEIN VMA21"/>
    <property type="match status" value="1"/>
</dbReference>
<dbReference type="VGNC" id="VGNC:104091">
    <property type="gene designation" value="VMA21"/>
</dbReference>
<dbReference type="GeneTree" id="ENSGT00390000017980"/>
<gene>
    <name evidence="8 10" type="primary">VMA21</name>
</gene>
<comment type="subunit">
    <text evidence="6">Associates with the V0 complex of the vacuolar ATPase (V-ATPase).</text>
</comment>
<comment type="function">
    <text evidence="6">Required for the assembly of the V0 complex of the vacuolar ATPase (V-ATPase) in the endoplasmic reticulum.</text>
</comment>
<evidence type="ECO:0000256" key="4">
    <source>
        <dbReference type="ARBA" id="ARBA00023136"/>
    </source>
</evidence>
<keyword evidence="9" id="KW-1185">Reference proteome</keyword>
<evidence type="ECO:0000313" key="8">
    <source>
        <dbReference type="Ensembl" id="ENSSSCP00000037067.2"/>
    </source>
</evidence>
<reference evidence="8" key="4">
    <citation type="submission" date="2025-09" db="UniProtKB">
        <authorList>
            <consortium name="Ensembl"/>
        </authorList>
    </citation>
    <scope>IDENTIFICATION</scope>
</reference>
<dbReference type="PaxDb" id="9823-ENSSSCP00000013553"/>
<protein>
    <submittedName>
        <fullName evidence="8">Vacuolar ATPase assembly factor VMA21</fullName>
    </submittedName>
</protein>
<evidence type="ECO:0000256" key="1">
    <source>
        <dbReference type="ARBA" id="ARBA00022692"/>
    </source>
</evidence>
<dbReference type="Pfam" id="PF09446">
    <property type="entry name" value="VMA21"/>
    <property type="match status" value="1"/>
</dbReference>
<proteinExistence type="evidence at protein level"/>
<feature type="region of interest" description="Disordered" evidence="7">
    <location>
        <begin position="84"/>
        <end position="158"/>
    </location>
</feature>
<comment type="similarity">
    <text evidence="6">Belongs to the VMA21 family.</text>
</comment>
<feature type="transmembrane region" description="Helical" evidence="6">
    <location>
        <begin position="232"/>
        <end position="254"/>
    </location>
</feature>
<dbReference type="GO" id="GO:0012507">
    <property type="term" value="C:ER to Golgi transport vesicle membrane"/>
    <property type="evidence" value="ECO:0007669"/>
    <property type="project" value="UniProtKB-SubCell"/>
</dbReference>
<dbReference type="AlphaFoldDB" id="A0A287A012"/>
<accession>A0A287A012</accession>
<keyword evidence="2 6" id="KW-0256">Endoplasmic reticulum</keyword>
<reference evidence="8" key="3">
    <citation type="submission" date="2025-08" db="UniProtKB">
        <authorList>
            <consortium name="Ensembl"/>
        </authorList>
    </citation>
    <scope>IDENTIFICATION</scope>
</reference>
<feature type="transmembrane region" description="Helical" evidence="6">
    <location>
        <begin position="193"/>
        <end position="212"/>
    </location>
</feature>
<dbReference type="Ensembl" id="ENSSSCT00000061104.3">
    <property type="protein sequence ID" value="ENSSSCP00000037067.2"/>
    <property type="gene ID" value="ENSSSCG00000012746.6"/>
</dbReference>
<evidence type="ECO:0000313" key="9">
    <source>
        <dbReference type="Proteomes" id="UP000008227"/>
    </source>
</evidence>
<dbReference type="GO" id="GO:0033116">
    <property type="term" value="C:endoplasmic reticulum-Golgi intermediate compartment membrane"/>
    <property type="evidence" value="ECO:0007669"/>
    <property type="project" value="UniProtKB-SubCell"/>
</dbReference>
<dbReference type="HAMAP" id="MF_03058">
    <property type="entry name" value="VMA21"/>
    <property type="match status" value="1"/>
</dbReference>
<evidence type="ECO:0007829" key="11">
    <source>
        <dbReference type="PeptideAtlas" id="A0A287A012"/>
    </source>
</evidence>
<keyword evidence="4 6" id="KW-0472">Membrane</keyword>
<dbReference type="PANTHER" id="PTHR31792:SF3">
    <property type="entry name" value="VACUOLAR ATPASE ASSEMBLY INTEGRAL MEMBRANE PROTEIN VMA21"/>
    <property type="match status" value="1"/>
</dbReference>
<comment type="subcellular location">
    <subcellularLocation>
        <location evidence="6">Endoplasmic reticulum membrane</location>
        <topology evidence="6">Multi-pass membrane protein</topology>
    </subcellularLocation>
    <subcellularLocation>
        <location evidence="6">Endoplasmic reticulum-Golgi intermediate compartment membrane</location>
        <topology evidence="6">Multi-pass membrane protein</topology>
    </subcellularLocation>
    <subcellularLocation>
        <location evidence="6">Cytoplasmic vesicle</location>
        <location evidence="6">COPII-coated vesicle membrane</location>
        <topology evidence="6">Multi-pass membrane protein</topology>
    </subcellularLocation>
</comment>
<keyword evidence="1 6" id="KW-0812">Transmembrane</keyword>
<dbReference type="STRING" id="9823.ENSSSCP00000037067"/>
<dbReference type="GO" id="GO:0005789">
    <property type="term" value="C:endoplasmic reticulum membrane"/>
    <property type="evidence" value="ECO:0007669"/>
    <property type="project" value="UniProtKB-SubCell"/>
</dbReference>
<keyword evidence="5 6" id="KW-0968">Cytoplasmic vesicle</keyword>
<sequence length="267" mass="29350">QSLALQIGTPVVCLVVLPRRSSIPVASQQQLGDRGWNRNENCSRALRGRRRRRQHRPPGGLCCEASPGSTWSGWATRPACSWSAGRSWRGARPAAPAGKSRERSRPRLRLRRPQPGVTSARRACALRPTARRSPVLPARPASTGRLPSRAAELSPPLSTCRGRGDAMERLDKAALNALQPSDFRNEGSLASTLKTLLFFTALMITVPIGLYFTTKSYVFEGALGMSNRDSYFYAAIVAVVAVHVVLALFVYVAWNEGSRQWREGKQD</sequence>
<dbReference type="Proteomes" id="UP000008227">
    <property type="component" value="Chromosome X"/>
</dbReference>
<reference evidence="8" key="2">
    <citation type="journal article" date="2020" name="Gigascience">
        <title>An improved pig reference genome sequence to enable pig genetics and genomics research.</title>
        <authorList>
            <person name="Warr A."/>
            <person name="Affara N."/>
            <person name="Aken B."/>
            <person name="Beiki H."/>
            <person name="Bickhart D.M."/>
            <person name="Billis K."/>
            <person name="Chow W."/>
            <person name="Eory L."/>
            <person name="Finlayson H.A."/>
            <person name="Flicek P."/>
            <person name="Giron C.G."/>
            <person name="Griffin D.K."/>
            <person name="Hall R."/>
            <person name="Hannum G."/>
            <person name="Hourlier T."/>
            <person name="Howe K."/>
            <person name="Hume D.A."/>
            <person name="Izuogu O."/>
            <person name="Kim K."/>
            <person name="Koren S."/>
            <person name="Liu H."/>
            <person name="Manchanda N."/>
            <person name="Martin F.J."/>
            <person name="Nonneman D.J."/>
            <person name="O'Connor R.E."/>
            <person name="Phillippy A.M."/>
            <person name="Rohrer G.A."/>
            <person name="Rosen B.D."/>
            <person name="Rund L.A."/>
            <person name="Sargent C.A."/>
            <person name="Schook L.B."/>
            <person name="Schroeder S.G."/>
            <person name="Schwartz A.S."/>
            <person name="Skinner B.M."/>
            <person name="Talbot R."/>
            <person name="Tseng E."/>
            <person name="Tuggle C.K."/>
            <person name="Watson M."/>
            <person name="Smith T.P.L."/>
            <person name="Archibald A.L."/>
        </authorList>
    </citation>
    <scope>NUCLEOTIDE SEQUENCE [LARGE SCALE GENOMIC DNA]</scope>
    <source>
        <strain evidence="8">Duroc</strain>
    </source>
</reference>
<evidence type="ECO:0000256" key="5">
    <source>
        <dbReference type="ARBA" id="ARBA00023329"/>
    </source>
</evidence>
<dbReference type="InterPro" id="IPR019013">
    <property type="entry name" value="Vma21"/>
</dbReference>
<evidence type="ECO:0000256" key="2">
    <source>
        <dbReference type="ARBA" id="ARBA00022824"/>
    </source>
</evidence>
<evidence type="ECO:0000256" key="3">
    <source>
        <dbReference type="ARBA" id="ARBA00022989"/>
    </source>
</evidence>
<dbReference type="GO" id="GO:0070072">
    <property type="term" value="P:vacuolar proton-transporting V-type ATPase complex assembly"/>
    <property type="evidence" value="ECO:0007669"/>
    <property type="project" value="UniProtKB-UniRule"/>
</dbReference>
<reference evidence="9" key="1">
    <citation type="submission" date="2009-11" db="EMBL/GenBank/DDBJ databases">
        <authorList>
            <consortium name="Porcine genome sequencing project"/>
        </authorList>
    </citation>
    <scope>NUCLEOTIDE SEQUENCE [LARGE SCALE GENOMIC DNA]</scope>
    <source>
        <strain evidence="9">Duroc</strain>
    </source>
</reference>